<dbReference type="Proteomes" id="UP000249524">
    <property type="component" value="Unassembled WGS sequence"/>
</dbReference>
<evidence type="ECO:0000256" key="1">
    <source>
        <dbReference type="ARBA" id="ARBA00008580"/>
    </source>
</evidence>
<evidence type="ECO:0000313" key="3">
    <source>
        <dbReference type="EMBL" id="RAK67580.1"/>
    </source>
</evidence>
<dbReference type="AlphaFoldDB" id="A0A328BJS9"/>
<dbReference type="Pfam" id="PF03693">
    <property type="entry name" value="ParD_antitoxin"/>
    <property type="match status" value="1"/>
</dbReference>
<dbReference type="EMBL" id="QFYS01000002">
    <property type="protein sequence ID" value="RAK67580.1"/>
    <property type="molecule type" value="Genomic_DNA"/>
</dbReference>
<dbReference type="OrthoDB" id="514770at2"/>
<reference evidence="3 4" key="1">
    <citation type="submission" date="2018-05" db="EMBL/GenBank/DDBJ databases">
        <authorList>
            <person name="Lanie J.A."/>
            <person name="Ng W.-L."/>
            <person name="Kazmierczak K.M."/>
            <person name="Andrzejewski T.M."/>
            <person name="Davidsen T.M."/>
            <person name="Wayne K.J."/>
            <person name="Tettelin H."/>
            <person name="Glass J.I."/>
            <person name="Rusch D."/>
            <person name="Podicherti R."/>
            <person name="Tsui H.-C.T."/>
            <person name="Winkler M.E."/>
        </authorList>
    </citation>
    <scope>NUCLEOTIDE SEQUENCE [LARGE SCALE GENOMIC DNA]</scope>
    <source>
        <strain evidence="3 4">BUT-10</strain>
    </source>
</reference>
<accession>A0A328BJS9</accession>
<proteinExistence type="inferred from homology"/>
<dbReference type="InterPro" id="IPR010985">
    <property type="entry name" value="Ribbon_hlx_hlx"/>
</dbReference>
<protein>
    <submittedName>
        <fullName evidence="3">Type II toxin-antitoxin system ParD family antitoxin</fullName>
    </submittedName>
</protein>
<dbReference type="InterPro" id="IPR022789">
    <property type="entry name" value="ParD"/>
</dbReference>
<dbReference type="CDD" id="cd22231">
    <property type="entry name" value="RHH_NikR_HicB-like"/>
    <property type="match status" value="1"/>
</dbReference>
<comment type="similarity">
    <text evidence="1">Belongs to the ParD antitoxin family.</text>
</comment>
<organism evidence="3 4">
    <name type="scientific">Phenylobacterium kunshanense</name>
    <dbReference type="NCBI Taxonomy" id="1445034"/>
    <lineage>
        <taxon>Bacteria</taxon>
        <taxon>Pseudomonadati</taxon>
        <taxon>Pseudomonadota</taxon>
        <taxon>Alphaproteobacteria</taxon>
        <taxon>Caulobacterales</taxon>
        <taxon>Caulobacteraceae</taxon>
        <taxon>Phenylobacterium</taxon>
    </lineage>
</organism>
<sequence length="91" mass="10133">MIEKRTVSLPSDQAAFIDAKVSSGDYASVSEVVRAGIRALKERDEAIERWLREQVAPTYDAMKGDPDRAVSSASVFSNIRARHAERQKDPK</sequence>
<dbReference type="GO" id="GO:0006355">
    <property type="term" value="P:regulation of DNA-templated transcription"/>
    <property type="evidence" value="ECO:0007669"/>
    <property type="project" value="InterPro"/>
</dbReference>
<evidence type="ECO:0000256" key="2">
    <source>
        <dbReference type="ARBA" id="ARBA00022649"/>
    </source>
</evidence>
<keyword evidence="4" id="KW-1185">Reference proteome</keyword>
<dbReference type="NCBIfam" id="TIGR02606">
    <property type="entry name" value="antidote_CC2985"/>
    <property type="match status" value="1"/>
</dbReference>
<dbReference type="InterPro" id="IPR038296">
    <property type="entry name" value="ParD_sf"/>
</dbReference>
<dbReference type="PANTHER" id="PTHR36582:SF2">
    <property type="entry name" value="ANTITOXIN PARD"/>
    <property type="match status" value="1"/>
</dbReference>
<comment type="caution">
    <text evidence="3">The sequence shown here is derived from an EMBL/GenBank/DDBJ whole genome shotgun (WGS) entry which is preliminary data.</text>
</comment>
<dbReference type="Gene3D" id="6.10.10.120">
    <property type="entry name" value="Antitoxin ParD1-like"/>
    <property type="match status" value="1"/>
</dbReference>
<dbReference type="PANTHER" id="PTHR36582">
    <property type="entry name" value="ANTITOXIN PARD"/>
    <property type="match status" value="1"/>
</dbReference>
<dbReference type="SUPFAM" id="SSF47598">
    <property type="entry name" value="Ribbon-helix-helix"/>
    <property type="match status" value="1"/>
</dbReference>
<evidence type="ECO:0000313" key="4">
    <source>
        <dbReference type="Proteomes" id="UP000249524"/>
    </source>
</evidence>
<name>A0A328BJS9_9CAUL</name>
<gene>
    <name evidence="3" type="ORF">DJ019_06630</name>
</gene>
<dbReference type="RefSeq" id="WP_111275190.1">
    <property type="nucleotide sequence ID" value="NZ_QFYS01000002.1"/>
</dbReference>
<keyword evidence="2" id="KW-1277">Toxin-antitoxin system</keyword>